<reference evidence="1" key="2">
    <citation type="journal article" date="2021" name="PeerJ">
        <title>Extensive microbial diversity within the chicken gut microbiome revealed by metagenomics and culture.</title>
        <authorList>
            <person name="Gilroy R."/>
            <person name="Ravi A."/>
            <person name="Getino M."/>
            <person name="Pursley I."/>
            <person name="Horton D.L."/>
            <person name="Alikhan N.F."/>
            <person name="Baker D."/>
            <person name="Gharbi K."/>
            <person name="Hall N."/>
            <person name="Watson M."/>
            <person name="Adriaenssens E.M."/>
            <person name="Foster-Nyarko E."/>
            <person name="Jarju S."/>
            <person name="Secka A."/>
            <person name="Antonio M."/>
            <person name="Oren A."/>
            <person name="Chaudhuri R.R."/>
            <person name="La Ragione R."/>
            <person name="Hildebrand F."/>
            <person name="Pallen M.J."/>
        </authorList>
    </citation>
    <scope>NUCLEOTIDE SEQUENCE</scope>
    <source>
        <strain evidence="1">CHK195-26880</strain>
    </source>
</reference>
<dbReference type="Pfam" id="PF06949">
    <property type="entry name" value="DUF1292"/>
    <property type="match status" value="1"/>
</dbReference>
<comment type="caution">
    <text evidence="1">The sequence shown here is derived from an EMBL/GenBank/DDBJ whole genome shotgun (WGS) entry which is preliminary data.</text>
</comment>
<dbReference type="AlphaFoldDB" id="A0A9D1KAT5"/>
<proteinExistence type="predicted"/>
<dbReference type="Proteomes" id="UP000886833">
    <property type="component" value="Unassembled WGS sequence"/>
</dbReference>
<protein>
    <submittedName>
        <fullName evidence="1">DUF1292 domain-containing protein</fullName>
    </submittedName>
</protein>
<reference evidence="1" key="1">
    <citation type="submission" date="2020-10" db="EMBL/GenBank/DDBJ databases">
        <authorList>
            <person name="Gilroy R."/>
        </authorList>
    </citation>
    <scope>NUCLEOTIDE SEQUENCE</scope>
    <source>
        <strain evidence="1">CHK195-26880</strain>
    </source>
</reference>
<sequence length="89" mass="10392">MNEKKKMTLSIIGEDGSIDEVEVVIAFEFKDTKREYVVYTKNEKDENGNVTVYVSRVDRSGDTPRLYGIDDEDEWNRVKDVLRKLSKKD</sequence>
<evidence type="ECO:0000313" key="2">
    <source>
        <dbReference type="Proteomes" id="UP000886833"/>
    </source>
</evidence>
<accession>A0A9D1KAT5</accession>
<gene>
    <name evidence="1" type="ORF">IAB59_00460</name>
</gene>
<name>A0A9D1KAT5_9FIRM</name>
<evidence type="ECO:0000313" key="1">
    <source>
        <dbReference type="EMBL" id="HIT36940.1"/>
    </source>
</evidence>
<dbReference type="EMBL" id="DVKQ01000003">
    <property type="protein sequence ID" value="HIT36940.1"/>
    <property type="molecule type" value="Genomic_DNA"/>
</dbReference>
<organism evidence="1 2">
    <name type="scientific">Candidatus Onthousia faecipullorum</name>
    <dbReference type="NCBI Taxonomy" id="2840887"/>
    <lineage>
        <taxon>Bacteria</taxon>
        <taxon>Bacillati</taxon>
        <taxon>Bacillota</taxon>
        <taxon>Bacilli</taxon>
        <taxon>Candidatus Onthousia</taxon>
    </lineage>
</organism>
<dbReference type="InterPro" id="IPR009711">
    <property type="entry name" value="UPF0473"/>
</dbReference>